<keyword evidence="5" id="KW-0694">RNA-binding</keyword>
<keyword evidence="13" id="KW-1185">Reference proteome</keyword>
<feature type="region of interest" description="Disordered" evidence="7">
    <location>
        <begin position="233"/>
        <end position="252"/>
    </location>
</feature>
<dbReference type="Pfam" id="PF00271">
    <property type="entry name" value="Helicase_C"/>
    <property type="match status" value="1"/>
</dbReference>
<feature type="region of interest" description="Disordered" evidence="7">
    <location>
        <begin position="573"/>
        <end position="605"/>
    </location>
</feature>
<evidence type="ECO:0000256" key="7">
    <source>
        <dbReference type="SAM" id="MobiDB-lite"/>
    </source>
</evidence>
<dbReference type="Pfam" id="PF07717">
    <property type="entry name" value="OB_NTP_bind"/>
    <property type="match status" value="1"/>
</dbReference>
<feature type="region of interest" description="Disordered" evidence="7">
    <location>
        <begin position="973"/>
        <end position="1010"/>
    </location>
</feature>
<dbReference type="Pfam" id="PF26026">
    <property type="entry name" value="RNA_hel_CTD"/>
    <property type="match status" value="1"/>
</dbReference>
<dbReference type="FunFam" id="3.40.50.300:FF:000526">
    <property type="entry name" value="DExH-box ATP-dependent RNA helicase DExH3"/>
    <property type="match status" value="1"/>
</dbReference>
<evidence type="ECO:0000256" key="1">
    <source>
        <dbReference type="ARBA" id="ARBA00022741"/>
    </source>
</evidence>
<dbReference type="Pfam" id="PF00270">
    <property type="entry name" value="DEAD"/>
    <property type="match status" value="1"/>
</dbReference>
<dbReference type="InterPro" id="IPR059023">
    <property type="entry name" value="RNA_hel_CTD"/>
</dbReference>
<dbReference type="STRING" id="645134.A0A0L0HG44"/>
<dbReference type="InterPro" id="IPR027417">
    <property type="entry name" value="P-loop_NTPase"/>
</dbReference>
<keyword evidence="1" id="KW-0547">Nucleotide-binding</keyword>
<dbReference type="InterPro" id="IPR011709">
    <property type="entry name" value="DEAD-box_helicase_OB_fold"/>
</dbReference>
<feature type="domain" description="Helicase ATP-binding" evidence="10">
    <location>
        <begin position="691"/>
        <end position="876"/>
    </location>
</feature>
<feature type="domain" description="UBA" evidence="8">
    <location>
        <begin position="265"/>
        <end position="305"/>
    </location>
</feature>
<dbReference type="RefSeq" id="XP_016608041.1">
    <property type="nucleotide sequence ID" value="XM_016752588.1"/>
</dbReference>
<dbReference type="PROSITE" id="PS50908">
    <property type="entry name" value="RWD"/>
    <property type="match status" value="1"/>
</dbReference>
<evidence type="ECO:0000256" key="4">
    <source>
        <dbReference type="ARBA" id="ARBA00022840"/>
    </source>
</evidence>
<protein>
    <recommendedName>
        <fullName evidence="14">P-loop containing nucleoside triphosphate hydrolase protein</fullName>
    </recommendedName>
</protein>
<dbReference type="GeneID" id="27687801"/>
<dbReference type="PROSITE" id="PS50030">
    <property type="entry name" value="UBA"/>
    <property type="match status" value="1"/>
</dbReference>
<dbReference type="PANTHER" id="PTHR18934">
    <property type="entry name" value="ATP-DEPENDENT RNA HELICASE"/>
    <property type="match status" value="1"/>
</dbReference>
<dbReference type="Pfam" id="PF09962">
    <property type="entry name" value="DUF2196"/>
    <property type="match status" value="1"/>
</dbReference>
<dbReference type="SMART" id="SM00490">
    <property type="entry name" value="HELICc"/>
    <property type="match status" value="1"/>
</dbReference>
<dbReference type="OrthoDB" id="5600252at2759"/>
<dbReference type="SUPFAM" id="SSF52540">
    <property type="entry name" value="P-loop containing nucleoside triphosphate hydrolases"/>
    <property type="match status" value="2"/>
</dbReference>
<dbReference type="GO" id="GO:0004386">
    <property type="term" value="F:helicase activity"/>
    <property type="evidence" value="ECO:0007669"/>
    <property type="project" value="UniProtKB-KW"/>
</dbReference>
<dbReference type="InterPro" id="IPR011545">
    <property type="entry name" value="DEAD/DEAH_box_helicase_dom"/>
</dbReference>
<dbReference type="PANTHER" id="PTHR18934:SF145">
    <property type="entry name" value="ATP-DEPENDENT RNA HELICASE DHX57-RELATED"/>
    <property type="match status" value="1"/>
</dbReference>
<dbReference type="GO" id="GO:0003723">
    <property type="term" value="F:RNA binding"/>
    <property type="evidence" value="ECO:0007669"/>
    <property type="project" value="UniProtKB-KW"/>
</dbReference>
<feature type="compositionally biased region" description="Basic residues" evidence="7">
    <location>
        <begin position="10"/>
        <end position="26"/>
    </location>
</feature>
<sequence>MAGGSAARANRQKKGKRNANGKRGNKDRKTGDRRGGKDVERRGGGFRGVELVWNPVTGEVVEIGKKQSAILKEKEKRQMARKWQQATKSKKEELPRLHLTRPVFKRLATILSNYHEAQKVLRQVEEGDDDDYEEDDEQDIDPGMEELIRDINGPRFYHDENKYNGESDEEDFQSDGSSEQSSLEDGEDAETNDSEDDVDEGFDYSDDESSTGETTTEDVGSGFEGTATQHRMIINAPTKLTRPPPSVGGREHDSMELPFSDTSVHADSISRAWLESLGFTTRHAVVALQRCNNDQLAALSYLYSQVVDSEFVLSSDCVATDPEFADEANALREQECKELESVYGKSFTRYTRRDGTLVWQITGIEVEVPGLTQSALHLALQLHHPKNTMYPFQAPVVVLDCSNKPEGIQAGLLSLAISLQMRARDHLGETVMDMLASALQTNEAQESLIAPSVRIRNIVAPGWDATGRSEQKRVLVIKGHREKEKEKITQGPKIRLHKGPRGGVPTMDMIRRAQEVAICLKEDQGTANLVTGIVGKVLTRGDHPRGIKVQLTDGRVGRVQALVERCITVEPRPQNSKDAPILSTRSAARDMTTPNRSGPPKAPDQSELIAPLQQMRINPSVVQKPMDSSSMPKGRVIPGKLRKPPLSAAEISLENEKLHKEFIAQQQRPQYKKMRSERETLPVWKWQQDIVNAVEENPVVVVEGETGCGKTTQVPQFLLDALICQKRGAQCKILVTQPRRISAIGVAERVAAERDESLGKTVGYQIRLENRMSDATRILFATTGILLRRLEGAGARSVSGFGAETLTDDHEGGIDDLTHIIVDEVHERSIESDFLLMVLRDLLLTQPRLKLVLMSATLNAELFQAYFGQAPRIHVPGRTFHVQVLYLEDALAKTGYQPEGSDYRRGHMRVRPTTTGNDDEKPDEELQFSALKKRYPHISDKTLEALKLVNVERIQYPLIALLVEWMSEMLLPGSSKRQPPGANTSFSGRGVSRGKRGHGTLRGGRRSENTLDRPLFNENVLAPNRGILIFLPGYAEIATLHELLRHNPQIRAATSNGKYLIPLHGDLPSAQQLNVFKRPEDGYVKVIIATNVAETSITVDDVVYVIDSGKMKETRFDPTKGMASLEECWVSRANALQRRGRAGRVTEGTCVHLFTSHMFENTLAAQQVPEMRRTPLEQLCLRIKVLPFLQGRIAQILAKVIEPPSHEAVQNAVLTLRTLQALTREETLTPLGFHLGRLPVDVRIGKLLILGSIFHCVDPVLTIAAAMSMKSPFVAPFEKREMADRKKAEFASGMSDQLTILNAYRQWQKVRSLGQEAERTFLRSNFLSWKVLGMIASVKRQLAELLSDIGFLDSSLPLQVRAMERAGGNISDGVVESIRPEANARGDDLRLVKAVLIAALYPNVIQTANSSKPAGEPQLKVRGGEEVFIHPSSVNYRKMFPTRFLVYHEKVKTSKVYIRDSSVVTPYALAFFGGNLTWDKRQKRLNMGDGWIAFRADPPTAGVIEGCRAAMDELLARKIQDPTLDISGEELIDAIVDIINMQN</sequence>
<evidence type="ECO:0000259" key="10">
    <source>
        <dbReference type="PROSITE" id="PS51192"/>
    </source>
</evidence>
<feature type="region of interest" description="Disordered" evidence="7">
    <location>
        <begin position="486"/>
        <end position="506"/>
    </location>
</feature>
<dbReference type="FunFam" id="1.20.120.1080:FF:000002">
    <property type="entry name" value="Putative ATP-dependent RNA helicase DHX36"/>
    <property type="match status" value="1"/>
</dbReference>
<dbReference type="Gene3D" id="3.10.110.10">
    <property type="entry name" value="Ubiquitin Conjugating Enzyme"/>
    <property type="match status" value="1"/>
</dbReference>
<evidence type="ECO:0008006" key="14">
    <source>
        <dbReference type="Google" id="ProtNLM"/>
    </source>
</evidence>
<dbReference type="CDD" id="cd18791">
    <property type="entry name" value="SF2_C_RHA"/>
    <property type="match status" value="1"/>
</dbReference>
<dbReference type="InterPro" id="IPR006575">
    <property type="entry name" value="RWD_dom"/>
</dbReference>
<comment type="similarity">
    <text evidence="6">Belongs to the DExH box helicase family.</text>
</comment>
<dbReference type="InterPro" id="IPR015940">
    <property type="entry name" value="UBA"/>
</dbReference>
<dbReference type="PROSITE" id="PS51192">
    <property type="entry name" value="HELICASE_ATP_BIND_1"/>
    <property type="match status" value="1"/>
</dbReference>
<reference evidence="12 13" key="1">
    <citation type="submission" date="2009-08" db="EMBL/GenBank/DDBJ databases">
        <title>The Genome Sequence of Spizellomyces punctatus strain DAOM BR117.</title>
        <authorList>
            <consortium name="The Broad Institute Genome Sequencing Platform"/>
            <person name="Russ C."/>
            <person name="Cuomo C."/>
            <person name="Shea T."/>
            <person name="Young S.K."/>
            <person name="Zeng Q."/>
            <person name="Koehrsen M."/>
            <person name="Haas B."/>
            <person name="Borodovsky M."/>
            <person name="Guigo R."/>
            <person name="Alvarado L."/>
            <person name="Berlin A."/>
            <person name="Bochicchio J."/>
            <person name="Borenstein D."/>
            <person name="Chapman S."/>
            <person name="Chen Z."/>
            <person name="Engels R."/>
            <person name="Freedman E."/>
            <person name="Gellesch M."/>
            <person name="Goldberg J."/>
            <person name="Griggs A."/>
            <person name="Gujja S."/>
            <person name="Heiman D."/>
            <person name="Hepburn T."/>
            <person name="Howarth C."/>
            <person name="Jen D."/>
            <person name="Larson L."/>
            <person name="Lewis B."/>
            <person name="Mehta T."/>
            <person name="Park D."/>
            <person name="Pearson M."/>
            <person name="Roberts A."/>
            <person name="Saif S."/>
            <person name="Shenoy N."/>
            <person name="Sisk P."/>
            <person name="Stolte C."/>
            <person name="Sykes S."/>
            <person name="Thomson T."/>
            <person name="Walk T."/>
            <person name="White J."/>
            <person name="Yandava C."/>
            <person name="Burger G."/>
            <person name="Gray M.W."/>
            <person name="Holland P.W.H."/>
            <person name="King N."/>
            <person name="Lang F.B.F."/>
            <person name="Roger A.J."/>
            <person name="Ruiz-Trillo I."/>
            <person name="Lander E."/>
            <person name="Nusbaum C."/>
        </authorList>
    </citation>
    <scope>NUCLEOTIDE SEQUENCE [LARGE SCALE GENOMIC DNA]</scope>
    <source>
        <strain evidence="12 13">DAOM BR117</strain>
    </source>
</reference>
<feature type="region of interest" description="Disordered" evidence="7">
    <location>
        <begin position="901"/>
        <end position="923"/>
    </location>
</feature>
<dbReference type="GO" id="GO:0016787">
    <property type="term" value="F:hydrolase activity"/>
    <property type="evidence" value="ECO:0007669"/>
    <property type="project" value="UniProtKB-KW"/>
</dbReference>
<feature type="compositionally biased region" description="Polar residues" evidence="7">
    <location>
        <begin position="975"/>
        <end position="987"/>
    </location>
</feature>
<feature type="region of interest" description="Disordered" evidence="7">
    <location>
        <begin position="1"/>
        <end position="44"/>
    </location>
</feature>
<feature type="compositionally biased region" description="Basic and acidic residues" evidence="7">
    <location>
        <begin position="27"/>
        <end position="43"/>
    </location>
</feature>
<dbReference type="EMBL" id="KQ257456">
    <property type="protein sequence ID" value="KND00002.1"/>
    <property type="molecule type" value="Genomic_DNA"/>
</dbReference>
<feature type="compositionally biased region" description="Basic and acidic residues" evidence="7">
    <location>
        <begin position="156"/>
        <end position="165"/>
    </location>
</feature>
<evidence type="ECO:0000259" key="8">
    <source>
        <dbReference type="PROSITE" id="PS50030"/>
    </source>
</evidence>
<name>A0A0L0HG44_SPIPD</name>
<feature type="domain" description="RWD" evidence="9">
    <location>
        <begin position="334"/>
        <end position="446"/>
    </location>
</feature>
<feature type="compositionally biased region" description="Low complexity" evidence="7">
    <location>
        <begin position="211"/>
        <end position="221"/>
    </location>
</feature>
<evidence type="ECO:0000256" key="2">
    <source>
        <dbReference type="ARBA" id="ARBA00022801"/>
    </source>
</evidence>
<dbReference type="OMA" id="GMMEIST"/>
<dbReference type="Gene3D" id="1.20.120.1080">
    <property type="match status" value="1"/>
</dbReference>
<keyword evidence="2" id="KW-0378">Hydrolase</keyword>
<evidence type="ECO:0000313" key="12">
    <source>
        <dbReference type="EMBL" id="KND00002.1"/>
    </source>
</evidence>
<dbReference type="VEuPathDB" id="FungiDB:SPPG_04349"/>
<keyword evidence="3" id="KW-0347">Helicase</keyword>
<accession>A0A0L0HG44</accession>
<proteinExistence type="inferred from homology"/>
<dbReference type="InterPro" id="IPR009060">
    <property type="entry name" value="UBA-like_sf"/>
</dbReference>
<dbReference type="InterPro" id="IPR007502">
    <property type="entry name" value="Helicase-assoc_dom"/>
</dbReference>
<dbReference type="GO" id="GO:0005524">
    <property type="term" value="F:ATP binding"/>
    <property type="evidence" value="ECO:0007669"/>
    <property type="project" value="UniProtKB-KW"/>
</dbReference>
<keyword evidence="4" id="KW-0067">ATP-binding</keyword>
<feature type="compositionally biased region" description="Acidic residues" evidence="7">
    <location>
        <begin position="126"/>
        <end position="144"/>
    </location>
</feature>
<feature type="compositionally biased region" description="Acidic residues" evidence="7">
    <location>
        <begin position="182"/>
        <end position="210"/>
    </location>
</feature>
<evidence type="ECO:0000259" key="9">
    <source>
        <dbReference type="PROSITE" id="PS50908"/>
    </source>
</evidence>
<dbReference type="Proteomes" id="UP000053201">
    <property type="component" value="Unassembled WGS sequence"/>
</dbReference>
<organism evidence="12 13">
    <name type="scientific">Spizellomyces punctatus (strain DAOM BR117)</name>
    <dbReference type="NCBI Taxonomy" id="645134"/>
    <lineage>
        <taxon>Eukaryota</taxon>
        <taxon>Fungi</taxon>
        <taxon>Fungi incertae sedis</taxon>
        <taxon>Chytridiomycota</taxon>
        <taxon>Chytridiomycota incertae sedis</taxon>
        <taxon>Chytridiomycetes</taxon>
        <taxon>Spizellomycetales</taxon>
        <taxon>Spizellomycetaceae</taxon>
        <taxon>Spizellomyces</taxon>
    </lineage>
</organism>
<dbReference type="InParanoid" id="A0A0L0HG44"/>
<evidence type="ECO:0000313" key="13">
    <source>
        <dbReference type="Proteomes" id="UP000053201"/>
    </source>
</evidence>
<dbReference type="Gene3D" id="3.40.50.300">
    <property type="entry name" value="P-loop containing nucleotide triphosphate hydrolases"/>
    <property type="match status" value="2"/>
</dbReference>
<evidence type="ECO:0000259" key="11">
    <source>
        <dbReference type="PROSITE" id="PS51194"/>
    </source>
</evidence>
<feature type="region of interest" description="Disordered" evidence="7">
    <location>
        <begin position="123"/>
        <end position="223"/>
    </location>
</feature>
<evidence type="ECO:0000256" key="6">
    <source>
        <dbReference type="ARBA" id="ARBA00060772"/>
    </source>
</evidence>
<dbReference type="InterPro" id="IPR001650">
    <property type="entry name" value="Helicase_C-like"/>
</dbReference>
<dbReference type="Pfam" id="PF21010">
    <property type="entry name" value="HA2_C"/>
    <property type="match status" value="1"/>
</dbReference>
<dbReference type="eggNOG" id="KOG0920">
    <property type="taxonomic scope" value="Eukaryota"/>
</dbReference>
<dbReference type="SUPFAM" id="SSF46934">
    <property type="entry name" value="UBA-like"/>
    <property type="match status" value="1"/>
</dbReference>
<dbReference type="InterPro" id="IPR014001">
    <property type="entry name" value="Helicase_ATP-bd"/>
</dbReference>
<dbReference type="SMART" id="SM00847">
    <property type="entry name" value="HA2"/>
    <property type="match status" value="1"/>
</dbReference>
<gene>
    <name evidence="12" type="ORF">SPPG_04349</name>
</gene>
<dbReference type="InterPro" id="IPR019240">
    <property type="entry name" value="DUF2196"/>
</dbReference>
<feature type="compositionally biased region" description="Polar residues" evidence="7">
    <location>
        <begin position="622"/>
        <end position="631"/>
    </location>
</feature>
<feature type="domain" description="Helicase C-terminal" evidence="11">
    <location>
        <begin position="1010"/>
        <end position="1187"/>
    </location>
</feature>
<feature type="region of interest" description="Disordered" evidence="7">
    <location>
        <begin position="622"/>
        <end position="641"/>
    </location>
</feature>
<evidence type="ECO:0000256" key="3">
    <source>
        <dbReference type="ARBA" id="ARBA00022806"/>
    </source>
</evidence>
<evidence type="ECO:0000256" key="5">
    <source>
        <dbReference type="ARBA" id="ARBA00022884"/>
    </source>
</evidence>
<dbReference type="PROSITE" id="PS51194">
    <property type="entry name" value="HELICASE_CTER"/>
    <property type="match status" value="1"/>
</dbReference>
<dbReference type="CDD" id="cd17917">
    <property type="entry name" value="DEXHc_RHA-like"/>
    <property type="match status" value="1"/>
</dbReference>
<dbReference type="InterPro" id="IPR016135">
    <property type="entry name" value="UBQ-conjugating_enzyme/RWD"/>
</dbReference>
<dbReference type="SMART" id="SM00487">
    <property type="entry name" value="DEXDc"/>
    <property type="match status" value="1"/>
</dbReference>